<evidence type="ECO:0000313" key="3">
    <source>
        <dbReference type="Proteomes" id="UP001161247"/>
    </source>
</evidence>
<gene>
    <name evidence="2" type="ORF">OLC1_LOCUS4251</name>
</gene>
<protein>
    <submittedName>
        <fullName evidence="2">OLC1v1027935C3</fullName>
    </submittedName>
</protein>
<reference evidence="2" key="1">
    <citation type="submission" date="2023-03" db="EMBL/GenBank/DDBJ databases">
        <authorList>
            <person name="Julca I."/>
        </authorList>
    </citation>
    <scope>NUCLEOTIDE SEQUENCE</scope>
</reference>
<feature type="region of interest" description="Disordered" evidence="1">
    <location>
        <begin position="1"/>
        <end position="78"/>
    </location>
</feature>
<dbReference type="EMBL" id="OX459119">
    <property type="protein sequence ID" value="CAI9092635.1"/>
    <property type="molecule type" value="Genomic_DNA"/>
</dbReference>
<dbReference type="PANTHER" id="PTHR37188">
    <property type="entry name" value="MEDIATOR OF RNA POLYMERASE II TRANSCRIPTION SUBUNIT-RELATED"/>
    <property type="match status" value="1"/>
</dbReference>
<accession>A0AAV1CAK6</accession>
<organism evidence="2 3">
    <name type="scientific">Oldenlandia corymbosa var. corymbosa</name>
    <dbReference type="NCBI Taxonomy" id="529605"/>
    <lineage>
        <taxon>Eukaryota</taxon>
        <taxon>Viridiplantae</taxon>
        <taxon>Streptophyta</taxon>
        <taxon>Embryophyta</taxon>
        <taxon>Tracheophyta</taxon>
        <taxon>Spermatophyta</taxon>
        <taxon>Magnoliopsida</taxon>
        <taxon>eudicotyledons</taxon>
        <taxon>Gunneridae</taxon>
        <taxon>Pentapetalae</taxon>
        <taxon>asterids</taxon>
        <taxon>lamiids</taxon>
        <taxon>Gentianales</taxon>
        <taxon>Rubiaceae</taxon>
        <taxon>Rubioideae</taxon>
        <taxon>Spermacoceae</taxon>
        <taxon>Hedyotis-Oldenlandia complex</taxon>
        <taxon>Oldenlandia</taxon>
    </lineage>
</organism>
<proteinExistence type="predicted"/>
<sequence length="146" mass="16453">MDHYGGGSWTMISNVQNHGVGGGASSNPSTPSSSNPHHHHHHQQHDLYTIQQQAPPQQQFYQQRVQQQQQPPHQSLSSHFHLSQLVENLAEVTENGSRDQHSDALVSTRLFPQLAPRCCLSTVSTFHIHSANISRFPLLFLKRLQN</sequence>
<dbReference type="Proteomes" id="UP001161247">
    <property type="component" value="Chromosome 2"/>
</dbReference>
<evidence type="ECO:0000256" key="1">
    <source>
        <dbReference type="SAM" id="MobiDB-lite"/>
    </source>
</evidence>
<dbReference type="GO" id="GO:0016592">
    <property type="term" value="C:mediator complex"/>
    <property type="evidence" value="ECO:0007669"/>
    <property type="project" value="InterPro"/>
</dbReference>
<dbReference type="PANTHER" id="PTHR37188:SF1">
    <property type="entry name" value="MEDIATOR OF RNA POLYMERASE II TRANSCRIPTION SUBUNIT-RELATED"/>
    <property type="match status" value="1"/>
</dbReference>
<name>A0AAV1CAK6_OLDCO</name>
<dbReference type="AlphaFoldDB" id="A0AAV1CAK6"/>
<evidence type="ECO:0000313" key="2">
    <source>
        <dbReference type="EMBL" id="CAI9092635.1"/>
    </source>
</evidence>
<keyword evidence="3" id="KW-1185">Reference proteome</keyword>
<feature type="compositionally biased region" description="Low complexity" evidence="1">
    <location>
        <begin position="25"/>
        <end position="35"/>
    </location>
</feature>
<dbReference type="InterPro" id="IPR038790">
    <property type="entry name" value="Med9_plant"/>
</dbReference>
<feature type="compositionally biased region" description="Low complexity" evidence="1">
    <location>
        <begin position="51"/>
        <end position="74"/>
    </location>
</feature>